<dbReference type="OrthoDB" id="18814at2759"/>
<evidence type="ECO:0000256" key="2">
    <source>
        <dbReference type="SAM" id="Phobius"/>
    </source>
</evidence>
<dbReference type="EMBL" id="UYRT01081480">
    <property type="protein sequence ID" value="VDN24495.1"/>
    <property type="molecule type" value="Genomic_DNA"/>
</dbReference>
<evidence type="ECO:0000313" key="4">
    <source>
        <dbReference type="Proteomes" id="UP000271098"/>
    </source>
</evidence>
<evidence type="ECO:0000256" key="1">
    <source>
        <dbReference type="ARBA" id="ARBA00005773"/>
    </source>
</evidence>
<organism evidence="5">
    <name type="scientific">Gongylonema pulchrum</name>
    <dbReference type="NCBI Taxonomy" id="637853"/>
    <lineage>
        <taxon>Eukaryota</taxon>
        <taxon>Metazoa</taxon>
        <taxon>Ecdysozoa</taxon>
        <taxon>Nematoda</taxon>
        <taxon>Chromadorea</taxon>
        <taxon>Rhabditida</taxon>
        <taxon>Spirurina</taxon>
        <taxon>Spiruromorpha</taxon>
        <taxon>Spiruroidea</taxon>
        <taxon>Gongylonematidae</taxon>
        <taxon>Gongylonema</taxon>
    </lineage>
</organism>
<reference evidence="3 4" key="2">
    <citation type="submission" date="2018-11" db="EMBL/GenBank/DDBJ databases">
        <authorList>
            <consortium name="Pathogen Informatics"/>
        </authorList>
    </citation>
    <scope>NUCLEOTIDE SEQUENCE [LARGE SCALE GENOMIC DNA]</scope>
</reference>
<keyword evidence="2" id="KW-0812">Transmembrane</keyword>
<dbReference type="GO" id="GO:0090482">
    <property type="term" value="F:vitamin transmembrane transporter activity"/>
    <property type="evidence" value="ECO:0007669"/>
    <property type="project" value="InterPro"/>
</dbReference>
<dbReference type="InterPro" id="IPR002666">
    <property type="entry name" value="Folate_carrier"/>
</dbReference>
<feature type="transmembrane region" description="Helical" evidence="2">
    <location>
        <begin position="110"/>
        <end position="129"/>
    </location>
</feature>
<dbReference type="Proteomes" id="UP000271098">
    <property type="component" value="Unassembled WGS sequence"/>
</dbReference>
<dbReference type="GO" id="GO:0005886">
    <property type="term" value="C:plasma membrane"/>
    <property type="evidence" value="ECO:0007669"/>
    <property type="project" value="TreeGrafter"/>
</dbReference>
<evidence type="ECO:0000313" key="3">
    <source>
        <dbReference type="EMBL" id="VDN24495.1"/>
    </source>
</evidence>
<protein>
    <submittedName>
        <fullName evidence="5">Acyl_transf_3 domain-containing protein</fullName>
    </submittedName>
</protein>
<keyword evidence="2" id="KW-1133">Transmembrane helix</keyword>
<comment type="similarity">
    <text evidence="1">Belongs to the reduced folate carrier (RFC) transporter (TC 2.A.48) family.</text>
</comment>
<dbReference type="AlphaFoldDB" id="A0A183E0Z0"/>
<dbReference type="WBParaSite" id="GPUH_0001465001-mRNA-1">
    <property type="protein sequence ID" value="GPUH_0001465001-mRNA-1"/>
    <property type="gene ID" value="GPUH_0001465001"/>
</dbReference>
<keyword evidence="2" id="KW-0472">Membrane</keyword>
<gene>
    <name evidence="3" type="ORF">GPUH_LOCUS14629</name>
</gene>
<feature type="transmembrane region" description="Helical" evidence="2">
    <location>
        <begin position="50"/>
        <end position="70"/>
    </location>
</feature>
<dbReference type="PANTHER" id="PTHR10686:SF18">
    <property type="entry name" value="IP11787P-RELATED"/>
    <property type="match status" value="1"/>
</dbReference>
<sequence>MTTKWSLVPVLLVLYGFTKDFKPGEPFLFKYQTDFLNLTEHELNGEIYPYWTYSYLITLIPIFLLTDLLLYKPVLILESIGYMVLLEKNFLDCRITLVFGWGVFSQQIGMVFYGIASAAEIAFYSYIYAKVEKHDYQRFDELFLKPEIFNDLV</sequence>
<dbReference type="Pfam" id="PF01770">
    <property type="entry name" value="Folate_carrier"/>
    <property type="match status" value="1"/>
</dbReference>
<name>A0A183E0Z0_9BILA</name>
<keyword evidence="4" id="KW-1185">Reference proteome</keyword>
<accession>A0A183E0Z0</accession>
<reference evidence="5" key="1">
    <citation type="submission" date="2016-06" db="UniProtKB">
        <authorList>
            <consortium name="WormBaseParasite"/>
        </authorList>
    </citation>
    <scope>IDENTIFICATION</scope>
</reference>
<dbReference type="PANTHER" id="PTHR10686">
    <property type="entry name" value="FOLATE TRANSPORTER"/>
    <property type="match status" value="1"/>
</dbReference>
<evidence type="ECO:0000313" key="5">
    <source>
        <dbReference type="WBParaSite" id="GPUH_0001465001-mRNA-1"/>
    </source>
</evidence>
<proteinExistence type="inferred from homology"/>